<dbReference type="Pfam" id="PF02517">
    <property type="entry name" value="Rce1-like"/>
    <property type="match status" value="1"/>
</dbReference>
<sequence>MGYIEYQLNIYWGLLISSILFGIAHLTNGSYNFQDTILIIIGIFIAGLFYGLLTLFYKTIWSSIILHFLFDSTQLFDITTKQSNQGIIEYVYVSSYKIITGGGYGSTVSIITVASFLILILLLLSKMKLESIRNE</sequence>
<feature type="transmembrane region" description="Helical" evidence="1">
    <location>
        <begin position="36"/>
        <end position="57"/>
    </location>
</feature>
<reference evidence="4 5" key="2">
    <citation type="submission" date="2016-09" db="EMBL/GenBank/DDBJ databases">
        <authorList>
            <consortium name="Pathogen Informatics"/>
            <person name="Sun Q."/>
            <person name="Inoue M."/>
        </authorList>
    </citation>
    <scope>NUCLEOTIDE SEQUENCE [LARGE SCALE GENOMIC DNA]</scope>
    <source>
        <strain evidence="4 5">82C</strain>
    </source>
</reference>
<dbReference type="PANTHER" id="PTHR39430:SF1">
    <property type="entry name" value="PROTEASE"/>
    <property type="match status" value="1"/>
</dbReference>
<dbReference type="GO" id="GO:0080120">
    <property type="term" value="P:CAAX-box protein maturation"/>
    <property type="evidence" value="ECO:0007669"/>
    <property type="project" value="UniProtKB-ARBA"/>
</dbReference>
<dbReference type="EMBL" id="FMPG01000017">
    <property type="protein sequence ID" value="SCT43099.1"/>
    <property type="molecule type" value="Genomic_DNA"/>
</dbReference>
<feature type="domain" description="CAAX prenyl protease 2/Lysostaphin resistance protein A-like" evidence="2">
    <location>
        <begin position="9"/>
        <end position="72"/>
    </location>
</feature>
<evidence type="ECO:0000256" key="1">
    <source>
        <dbReference type="SAM" id="Phobius"/>
    </source>
</evidence>
<organism evidence="3 6">
    <name type="scientific">Staphylococcus caeli</name>
    <dbReference type="NCBI Taxonomy" id="2201815"/>
    <lineage>
        <taxon>Bacteria</taxon>
        <taxon>Bacillati</taxon>
        <taxon>Bacillota</taxon>
        <taxon>Bacilli</taxon>
        <taxon>Bacillales</taxon>
        <taxon>Staphylococcaceae</taxon>
        <taxon>Staphylococcus</taxon>
    </lineage>
</organism>
<name>A0A1D4RZ87_9STAP</name>
<keyword evidence="3" id="KW-0645">Protease</keyword>
<keyword evidence="1" id="KW-0472">Membrane</keyword>
<proteinExistence type="predicted"/>
<reference evidence="3 6" key="1">
    <citation type="submission" date="2016-09" db="EMBL/GenBank/DDBJ databases">
        <authorList>
            <consortium name="Pathogen Informatics"/>
        </authorList>
    </citation>
    <scope>NUCLEOTIDE SEQUENCE [LARGE SCALE GENOMIC DNA]</scope>
    <source>
        <strain evidence="3 6">82B</strain>
    </source>
</reference>
<evidence type="ECO:0000313" key="5">
    <source>
        <dbReference type="Proteomes" id="UP000095412"/>
    </source>
</evidence>
<dbReference type="GO" id="GO:0006508">
    <property type="term" value="P:proteolysis"/>
    <property type="evidence" value="ECO:0007669"/>
    <property type="project" value="UniProtKB-KW"/>
</dbReference>
<evidence type="ECO:0000259" key="2">
    <source>
        <dbReference type="Pfam" id="PF02517"/>
    </source>
</evidence>
<dbReference type="InterPro" id="IPR003675">
    <property type="entry name" value="Rce1/LyrA-like_dom"/>
</dbReference>
<dbReference type="EMBL" id="FMPI01000033">
    <property type="protein sequence ID" value="SCT52582.1"/>
    <property type="molecule type" value="Genomic_DNA"/>
</dbReference>
<gene>
    <name evidence="3" type="ORF">SAMEA2297795_02492</name>
    <name evidence="4" type="ORF">SAMEA2297796_02567</name>
</gene>
<keyword evidence="3" id="KW-0378">Hydrolase</keyword>
<keyword evidence="1" id="KW-0812">Transmembrane</keyword>
<dbReference type="PANTHER" id="PTHR39430">
    <property type="entry name" value="MEMBRANE-ASSOCIATED PROTEASE-RELATED"/>
    <property type="match status" value="1"/>
</dbReference>
<feature type="transmembrane region" description="Helical" evidence="1">
    <location>
        <begin position="104"/>
        <end position="124"/>
    </location>
</feature>
<keyword evidence="1" id="KW-1133">Transmembrane helix</keyword>
<evidence type="ECO:0000313" key="3">
    <source>
        <dbReference type="EMBL" id="SCT43099.1"/>
    </source>
</evidence>
<feature type="transmembrane region" description="Helical" evidence="1">
    <location>
        <begin position="6"/>
        <end position="24"/>
    </location>
</feature>
<dbReference type="GO" id="GO:0004175">
    <property type="term" value="F:endopeptidase activity"/>
    <property type="evidence" value="ECO:0007669"/>
    <property type="project" value="UniProtKB-ARBA"/>
</dbReference>
<keyword evidence="5" id="KW-1185">Reference proteome</keyword>
<protein>
    <submittedName>
        <fullName evidence="3">CAAX amino terminal protease</fullName>
    </submittedName>
</protein>
<accession>A0A1D4RZ87</accession>
<dbReference type="Proteomes" id="UP000095412">
    <property type="component" value="Unassembled WGS sequence"/>
</dbReference>
<dbReference type="AlphaFoldDB" id="A0A1D4RZ87"/>
<evidence type="ECO:0000313" key="6">
    <source>
        <dbReference type="Proteomes" id="UP000095768"/>
    </source>
</evidence>
<dbReference type="Proteomes" id="UP000095768">
    <property type="component" value="Unassembled WGS sequence"/>
</dbReference>
<evidence type="ECO:0000313" key="4">
    <source>
        <dbReference type="EMBL" id="SCT52582.1"/>
    </source>
</evidence>